<keyword evidence="1" id="KW-0472">Membrane</keyword>
<evidence type="ECO:0008006" key="3">
    <source>
        <dbReference type="Google" id="ProtNLM"/>
    </source>
</evidence>
<organism evidence="2">
    <name type="scientific">Streptomyces sp. NBC_01401</name>
    <dbReference type="NCBI Taxonomy" id="2903854"/>
    <lineage>
        <taxon>Bacteria</taxon>
        <taxon>Bacillati</taxon>
        <taxon>Actinomycetota</taxon>
        <taxon>Actinomycetes</taxon>
        <taxon>Kitasatosporales</taxon>
        <taxon>Streptomycetaceae</taxon>
        <taxon>Streptomyces</taxon>
    </lineage>
</organism>
<reference evidence="2" key="1">
    <citation type="submission" date="2022-10" db="EMBL/GenBank/DDBJ databases">
        <title>The complete genomes of actinobacterial strains from the NBC collection.</title>
        <authorList>
            <person name="Joergensen T.S."/>
            <person name="Alvarez Arevalo M."/>
            <person name="Sterndorff E.B."/>
            <person name="Faurdal D."/>
            <person name="Vuksanovic O."/>
            <person name="Mourched A.-S."/>
            <person name="Charusanti P."/>
            <person name="Shaw S."/>
            <person name="Blin K."/>
            <person name="Weber T."/>
        </authorList>
    </citation>
    <scope>NUCLEOTIDE SEQUENCE</scope>
    <source>
        <strain evidence="2">NBC_01401</strain>
    </source>
</reference>
<dbReference type="AlphaFoldDB" id="A0AAU3GZA0"/>
<feature type="transmembrane region" description="Helical" evidence="1">
    <location>
        <begin position="124"/>
        <end position="145"/>
    </location>
</feature>
<keyword evidence="1" id="KW-1133">Transmembrane helix</keyword>
<keyword evidence="1" id="KW-0812">Transmembrane</keyword>
<dbReference type="EMBL" id="CP109535">
    <property type="protein sequence ID" value="WTY98267.1"/>
    <property type="molecule type" value="Genomic_DNA"/>
</dbReference>
<feature type="transmembrane region" description="Helical" evidence="1">
    <location>
        <begin position="12"/>
        <end position="36"/>
    </location>
</feature>
<evidence type="ECO:0000313" key="2">
    <source>
        <dbReference type="EMBL" id="WTY98267.1"/>
    </source>
</evidence>
<sequence length="166" mass="17441">MSAGRRPLSTNELLFTVIGIVLVLLLSLAGGLGLAAEGFEGRTALRDGAVGALTPTDRECGRTACDWIGTFTSIDGAVTGQNVTLKDDVRVRRGDAVPGAIDDVRLAADAETAFTADYSWRAPIAKGATLGVVGLAIATGLILMLRHHRIHGVPPRTHGKRPPRPR</sequence>
<accession>A0AAU3GZA0</accession>
<protein>
    <recommendedName>
        <fullName evidence="3">DUF3592 domain-containing protein</fullName>
    </recommendedName>
</protein>
<gene>
    <name evidence="2" type="ORF">OG626_26930</name>
</gene>
<proteinExistence type="predicted"/>
<name>A0AAU3GZA0_9ACTN</name>
<evidence type="ECO:0000256" key="1">
    <source>
        <dbReference type="SAM" id="Phobius"/>
    </source>
</evidence>